<feature type="transmembrane region" description="Helical" evidence="1">
    <location>
        <begin position="168"/>
        <end position="198"/>
    </location>
</feature>
<keyword evidence="1" id="KW-1133">Transmembrane helix</keyword>
<evidence type="ECO:0000313" key="2">
    <source>
        <dbReference type="EMBL" id="TFW70606.1"/>
    </source>
</evidence>
<proteinExistence type="predicted"/>
<evidence type="ECO:0008006" key="4">
    <source>
        <dbReference type="Google" id="ProtNLM"/>
    </source>
</evidence>
<evidence type="ECO:0000313" key="3">
    <source>
        <dbReference type="Proteomes" id="UP000297706"/>
    </source>
</evidence>
<feature type="transmembrane region" description="Helical" evidence="1">
    <location>
        <begin position="114"/>
        <end position="132"/>
    </location>
</feature>
<dbReference type="EMBL" id="PQVH01000012">
    <property type="protein sequence ID" value="TFW70606.1"/>
    <property type="molecule type" value="Genomic_DNA"/>
</dbReference>
<keyword evidence="1" id="KW-0812">Transmembrane</keyword>
<feature type="transmembrane region" description="Helical" evidence="1">
    <location>
        <begin position="277"/>
        <end position="306"/>
    </location>
</feature>
<dbReference type="RefSeq" id="WP_135278411.1">
    <property type="nucleotide sequence ID" value="NZ_PQVH01000012.1"/>
</dbReference>
<organism evidence="2 3">
    <name type="scientific">Methylotenera oryzisoli</name>
    <dbReference type="NCBI Taxonomy" id="2080758"/>
    <lineage>
        <taxon>Bacteria</taxon>
        <taxon>Pseudomonadati</taxon>
        <taxon>Pseudomonadota</taxon>
        <taxon>Betaproteobacteria</taxon>
        <taxon>Nitrosomonadales</taxon>
        <taxon>Methylophilaceae</taxon>
        <taxon>Methylotenera</taxon>
    </lineage>
</organism>
<dbReference type="AlphaFoldDB" id="A0A4Y9VR27"/>
<name>A0A4Y9VR27_9PROT</name>
<dbReference type="OrthoDB" id="7057633at2"/>
<feature type="transmembrane region" description="Helical" evidence="1">
    <location>
        <begin position="329"/>
        <end position="350"/>
    </location>
</feature>
<comment type="caution">
    <text evidence="2">The sequence shown here is derived from an EMBL/GenBank/DDBJ whole genome shotgun (WGS) entry which is preliminary data.</text>
</comment>
<gene>
    <name evidence="2" type="ORF">C3Y98_09815</name>
</gene>
<feature type="transmembrane region" description="Helical" evidence="1">
    <location>
        <begin position="210"/>
        <end position="231"/>
    </location>
</feature>
<accession>A0A4Y9VR27</accession>
<feature type="transmembrane region" description="Helical" evidence="1">
    <location>
        <begin position="16"/>
        <end position="38"/>
    </location>
</feature>
<feature type="transmembrane region" description="Helical" evidence="1">
    <location>
        <begin position="89"/>
        <end position="108"/>
    </location>
</feature>
<reference evidence="2 3" key="1">
    <citation type="submission" date="2018-02" db="EMBL/GenBank/DDBJ databases">
        <title>A novel lanthanide dependent methylotroph, Methylotenera sp. La3113.</title>
        <authorList>
            <person name="Lv H."/>
            <person name="Tani A."/>
        </authorList>
    </citation>
    <scope>NUCLEOTIDE SEQUENCE [LARGE SCALE GENOMIC DNA]</scope>
    <source>
        <strain evidence="2 3">La3113</strain>
    </source>
</reference>
<protein>
    <recommendedName>
        <fullName evidence="4">Glycosyltransferase RgtA/B/C/D-like domain-containing protein</fullName>
    </recommendedName>
</protein>
<dbReference type="Proteomes" id="UP000297706">
    <property type="component" value="Unassembled WGS sequence"/>
</dbReference>
<keyword evidence="1" id="KW-0472">Membrane</keyword>
<keyword evidence="3" id="KW-1185">Reference proteome</keyword>
<evidence type="ECO:0000256" key="1">
    <source>
        <dbReference type="SAM" id="Phobius"/>
    </source>
</evidence>
<sequence>MQKITAVIQQLSDKKFILLMSFLAVITAWRILYIQHGWINVDSLLYFESARLFSIGEFKQGVAVFNWPLYSLLISAVHSITGLSIHTSAQVLDVVFFAISTFSFSYLIKLAGGNKLTIACGVFLLLSTPYIVGDVLPMLLRDQGFWAALLTSLVFFVQYYRIQKISDALLWQVLTIVAMLFRIEGITFLIGLPFILWLRHDLSFKQKLRQYLLINSISILAALCMLAMLLLSSSVTLSDFGRIKEVISLASDVSHAFNLKAAMMGNVLGGYFEDYGLMALVAGLLSILLLKVASIISWPVIALYVLNRNTCHRTQQDSARLPLQADTRIIFYGVGAITIINASASMARVFVLSNRYIVTIGFIALIFAAFCLASLINKLRTNAFNRPWQRWLTIALIVIFSASYIKNTLPKKAGYTFEKDAVAYVKQKNITNDRIFFVTDKTVFYAGANFNGRHSDHWQLTLDAIKNGSIYHYDYLMLYAEADENTHEQQKIISEQLSQYRLEKEFYGVNQKKKIMLYVKQ</sequence>
<feature type="transmembrane region" description="Helical" evidence="1">
    <location>
        <begin position="356"/>
        <end position="376"/>
    </location>
</feature>
<feature type="transmembrane region" description="Helical" evidence="1">
    <location>
        <begin position="388"/>
        <end position="405"/>
    </location>
</feature>